<accession>A0A835K284</accession>
<name>A0A835K284_9ROSI</name>
<proteinExistence type="predicted"/>
<dbReference type="Proteomes" id="UP000657918">
    <property type="component" value="Unassembled WGS sequence"/>
</dbReference>
<protein>
    <submittedName>
        <fullName evidence="2">Uncharacterized protein</fullName>
    </submittedName>
</protein>
<keyword evidence="3" id="KW-1185">Reference proteome</keyword>
<dbReference type="AlphaFoldDB" id="A0A835K284"/>
<organism evidence="2 3">
    <name type="scientific">Salix dunnii</name>
    <dbReference type="NCBI Taxonomy" id="1413687"/>
    <lineage>
        <taxon>Eukaryota</taxon>
        <taxon>Viridiplantae</taxon>
        <taxon>Streptophyta</taxon>
        <taxon>Embryophyta</taxon>
        <taxon>Tracheophyta</taxon>
        <taxon>Spermatophyta</taxon>
        <taxon>Magnoliopsida</taxon>
        <taxon>eudicotyledons</taxon>
        <taxon>Gunneridae</taxon>
        <taxon>Pentapetalae</taxon>
        <taxon>rosids</taxon>
        <taxon>fabids</taxon>
        <taxon>Malpighiales</taxon>
        <taxon>Salicaceae</taxon>
        <taxon>Saliceae</taxon>
        <taxon>Salix</taxon>
    </lineage>
</organism>
<dbReference type="InterPro" id="IPR053342">
    <property type="entry name" value="Exosome_cofactor/PTGS_suppr"/>
</dbReference>
<evidence type="ECO:0000313" key="2">
    <source>
        <dbReference type="EMBL" id="KAF9679210.1"/>
    </source>
</evidence>
<gene>
    <name evidence="2" type="ORF">SADUNF_Sadunf07G0116300</name>
</gene>
<evidence type="ECO:0000313" key="3">
    <source>
        <dbReference type="Proteomes" id="UP000657918"/>
    </source>
</evidence>
<dbReference type="PANTHER" id="PTHR37260">
    <property type="entry name" value="PHOSPHORELAY PROTEIN"/>
    <property type="match status" value="1"/>
</dbReference>
<reference evidence="2 3" key="1">
    <citation type="submission" date="2020-10" db="EMBL/GenBank/DDBJ databases">
        <title>Plant Genome Project.</title>
        <authorList>
            <person name="Zhang R.-G."/>
        </authorList>
    </citation>
    <scope>NUCLEOTIDE SEQUENCE [LARGE SCALE GENOMIC DNA]</scope>
    <source>
        <strain evidence="2">FAFU-HL-1</strain>
        <tissue evidence="2">Leaf</tissue>
    </source>
</reference>
<evidence type="ECO:0000256" key="1">
    <source>
        <dbReference type="SAM" id="MobiDB-lite"/>
    </source>
</evidence>
<dbReference type="EMBL" id="JADGMS010000007">
    <property type="protein sequence ID" value="KAF9679210.1"/>
    <property type="molecule type" value="Genomic_DNA"/>
</dbReference>
<dbReference type="OrthoDB" id="685075at2759"/>
<dbReference type="PANTHER" id="PTHR37260:SF2">
    <property type="entry name" value="PROTEIN ECERIFERUM 16"/>
    <property type="match status" value="1"/>
</dbReference>
<comment type="caution">
    <text evidence="2">The sequence shown here is derived from an EMBL/GenBank/DDBJ whole genome shotgun (WGS) entry which is preliminary data.</text>
</comment>
<sequence length="412" mass="45688">MWSERSEMDIKLQQIERESTHITAQQEQTTHLEITLKNLTLRMVFFLSKRKGADFKHLLDEALSKCHQVDNFPSFEDFLAGMFLILCVIFLNVKSLNNDKECNWTRLSKLCAVGIQQVNWHACRFPFAITLKSSEIDYTLVIDDKFLMAEEFMHGVGPMLSVRGESILSWIGGGDFVVEDATTSTHEIGYIMLRVTWFIGQSCPGSSTSRSQEFDQLQTTGSEASSSHGPGRKPTQSEATLTISEESAFQDFSEKNKAVNQNAKVFVTGLTIGNSDPFSLIQGSDVKGNLHRNQLPTFEAEAAESKLDMLLGLLSETKLLDSSGFGCAKSSYTVATPDNILDDLFEETSNLKEKEAATPLPLLARNALALQNNTSTAATPDDVLDLLEEASHLSNQNNLHQPLEMNGASYQI</sequence>
<feature type="region of interest" description="Disordered" evidence="1">
    <location>
        <begin position="208"/>
        <end position="239"/>
    </location>
</feature>